<comment type="caution">
    <text evidence="3">The sequence shown here is derived from an EMBL/GenBank/DDBJ whole genome shotgun (WGS) entry which is preliminary data.</text>
</comment>
<dbReference type="EMBL" id="JACSQN010000008">
    <property type="protein sequence ID" value="MBD7984924.1"/>
    <property type="molecule type" value="Genomic_DNA"/>
</dbReference>
<dbReference type="RefSeq" id="WP_191694625.1">
    <property type="nucleotide sequence ID" value="NZ_JACSQN010000008.1"/>
</dbReference>
<feature type="signal peptide" evidence="2">
    <location>
        <begin position="1"/>
        <end position="21"/>
    </location>
</feature>
<evidence type="ECO:0000313" key="4">
    <source>
        <dbReference type="Proteomes" id="UP000626786"/>
    </source>
</evidence>
<keyword evidence="2" id="KW-0732">Signal</keyword>
<feature type="chain" id="PRO_5047445789" evidence="2">
    <location>
        <begin position="22"/>
        <end position="357"/>
    </location>
</feature>
<dbReference type="PROSITE" id="PS51257">
    <property type="entry name" value="PROKAR_LIPOPROTEIN"/>
    <property type="match status" value="1"/>
</dbReference>
<feature type="region of interest" description="Disordered" evidence="1">
    <location>
        <begin position="211"/>
        <end position="231"/>
    </location>
</feature>
<reference evidence="3 4" key="1">
    <citation type="submission" date="2020-08" db="EMBL/GenBank/DDBJ databases">
        <title>A Genomic Blueprint of the Chicken Gut Microbiome.</title>
        <authorList>
            <person name="Gilroy R."/>
            <person name="Ravi A."/>
            <person name="Getino M."/>
            <person name="Pursley I."/>
            <person name="Horton D.L."/>
            <person name="Alikhan N.-F."/>
            <person name="Baker D."/>
            <person name="Gharbi K."/>
            <person name="Hall N."/>
            <person name="Watson M."/>
            <person name="Adriaenssens E.M."/>
            <person name="Foster-Nyarko E."/>
            <person name="Jarju S."/>
            <person name="Secka A."/>
            <person name="Antonio M."/>
            <person name="Oren A."/>
            <person name="Chaudhuri R."/>
            <person name="La Ragione R.M."/>
            <person name="Hildebrand F."/>
            <person name="Pallen M.J."/>
        </authorList>
    </citation>
    <scope>NUCLEOTIDE SEQUENCE [LARGE SCALE GENOMIC DNA]</scope>
    <source>
        <strain evidence="3 4">Sa2YVA2</strain>
    </source>
</reference>
<evidence type="ECO:0000256" key="1">
    <source>
        <dbReference type="SAM" id="MobiDB-lite"/>
    </source>
</evidence>
<evidence type="ECO:0000256" key="2">
    <source>
        <dbReference type="SAM" id="SignalP"/>
    </source>
</evidence>
<keyword evidence="4" id="KW-1185">Reference proteome</keyword>
<sequence>MKNVKMFILFGLFAIILSGCSSEPKPVDSKETEAIDVSTYFPPVGTARTYAQYDPDGKTLESTDVVNLSENTEGPDTVYIHEKGGLAYESIKEYAVSSEEVKQIYIANAMKNEETAVLELANKPKWEKNDGDDSVSYLTRTGLDMSVKAGSYKDVIEVTTTITGDVKGRSTIHYYAPEVGLIKTIFVYEDGEEFTFSELVSVEMRDMNQTTDVESDEEGVGEGEAATEAGNVEGTYSNAKFGFSFEMPADMLSKLTVKESDWDKEAAGTIEFLYAEPSRDIEQSLFSIIIFENDGDAEGWKHEVYKKVGSNDKFIFAYTMSGDPSEEMLEPENEDLLKDAQAIVKTSQQAMDSFTAE</sequence>
<gene>
    <name evidence="3" type="ORF">H9649_10035</name>
</gene>
<protein>
    <submittedName>
        <fullName evidence="3">Uncharacterized protein</fullName>
    </submittedName>
</protein>
<proteinExistence type="predicted"/>
<dbReference type="Proteomes" id="UP000626786">
    <property type="component" value="Unassembled WGS sequence"/>
</dbReference>
<accession>A0ABR8UA55</accession>
<organism evidence="3 4">
    <name type="scientific">Sporosarcina quadrami</name>
    <dbReference type="NCBI Taxonomy" id="2762234"/>
    <lineage>
        <taxon>Bacteria</taxon>
        <taxon>Bacillati</taxon>
        <taxon>Bacillota</taxon>
        <taxon>Bacilli</taxon>
        <taxon>Bacillales</taxon>
        <taxon>Caryophanaceae</taxon>
        <taxon>Sporosarcina</taxon>
    </lineage>
</organism>
<evidence type="ECO:0000313" key="3">
    <source>
        <dbReference type="EMBL" id="MBD7984924.1"/>
    </source>
</evidence>
<name>A0ABR8UA55_9BACL</name>